<dbReference type="NCBIfam" id="TIGR02210">
    <property type="entry name" value="rodA_shape"/>
    <property type="match status" value="1"/>
</dbReference>
<keyword evidence="10 11" id="KW-0961">Cell wall biogenesis/degradation</keyword>
<dbReference type="PROSITE" id="PS00428">
    <property type="entry name" value="FTSW_RODA_SPOVE"/>
    <property type="match status" value="1"/>
</dbReference>
<evidence type="ECO:0000256" key="6">
    <source>
        <dbReference type="ARBA" id="ARBA00022960"/>
    </source>
</evidence>
<evidence type="ECO:0000256" key="2">
    <source>
        <dbReference type="ARBA" id="ARBA00022475"/>
    </source>
</evidence>
<accession>A0A562VIU1</accession>
<dbReference type="NCBIfam" id="NF037961">
    <property type="entry name" value="RodA_shape"/>
    <property type="match status" value="1"/>
</dbReference>
<dbReference type="GO" id="GO:0009252">
    <property type="term" value="P:peptidoglycan biosynthetic process"/>
    <property type="evidence" value="ECO:0007669"/>
    <property type="project" value="UniProtKB-UniRule"/>
</dbReference>
<evidence type="ECO:0000256" key="4">
    <source>
        <dbReference type="ARBA" id="ARBA00022679"/>
    </source>
</evidence>
<keyword evidence="13" id="KW-1185">Reference proteome</keyword>
<keyword evidence="4 11" id="KW-0808">Transferase</keyword>
<comment type="catalytic activity">
    <reaction evidence="11">
        <text>[GlcNAc-(1-&gt;4)-Mur2Ac(oyl-L-Ala-gamma-D-Glu-L-Lys-D-Ala-D-Ala)](n)-di-trans,octa-cis-undecaprenyl diphosphate + beta-D-GlcNAc-(1-&gt;4)-Mur2Ac(oyl-L-Ala-gamma-D-Glu-L-Lys-D-Ala-D-Ala)-di-trans,octa-cis-undecaprenyl diphosphate = [GlcNAc-(1-&gt;4)-Mur2Ac(oyl-L-Ala-gamma-D-Glu-L-Lys-D-Ala-D-Ala)](n+1)-di-trans,octa-cis-undecaprenyl diphosphate + di-trans,octa-cis-undecaprenyl diphosphate + H(+)</text>
        <dbReference type="Rhea" id="RHEA:23708"/>
        <dbReference type="Rhea" id="RHEA-COMP:9602"/>
        <dbReference type="Rhea" id="RHEA-COMP:9603"/>
        <dbReference type="ChEBI" id="CHEBI:15378"/>
        <dbReference type="ChEBI" id="CHEBI:58405"/>
        <dbReference type="ChEBI" id="CHEBI:60033"/>
        <dbReference type="ChEBI" id="CHEBI:78435"/>
        <dbReference type="EC" id="2.4.99.28"/>
    </reaction>
</comment>
<evidence type="ECO:0000256" key="8">
    <source>
        <dbReference type="ARBA" id="ARBA00022989"/>
    </source>
</evidence>
<comment type="caution">
    <text evidence="12">The sequence shown here is derived from an EMBL/GenBank/DDBJ whole genome shotgun (WGS) entry which is preliminary data.</text>
</comment>
<dbReference type="InterPro" id="IPR018365">
    <property type="entry name" value="Cell_cycle_FtsW-rel_CS"/>
</dbReference>
<feature type="transmembrane region" description="Helical" evidence="11">
    <location>
        <begin position="12"/>
        <end position="36"/>
    </location>
</feature>
<dbReference type="HAMAP" id="MF_02079">
    <property type="entry name" value="PGT_RodA"/>
    <property type="match status" value="1"/>
</dbReference>
<organism evidence="12 13">
    <name type="scientific">Geobacter argillaceus</name>
    <dbReference type="NCBI Taxonomy" id="345631"/>
    <lineage>
        <taxon>Bacteria</taxon>
        <taxon>Pseudomonadati</taxon>
        <taxon>Thermodesulfobacteriota</taxon>
        <taxon>Desulfuromonadia</taxon>
        <taxon>Geobacterales</taxon>
        <taxon>Geobacteraceae</taxon>
        <taxon>Geobacter</taxon>
    </lineage>
</organism>
<dbReference type="UniPathway" id="UPA00219"/>
<feature type="transmembrane region" description="Helical" evidence="11">
    <location>
        <begin position="74"/>
        <end position="91"/>
    </location>
</feature>
<keyword evidence="3 11" id="KW-0328">Glycosyltransferase</keyword>
<dbReference type="Pfam" id="PF01098">
    <property type="entry name" value="FTSW_RODA_SPOVE"/>
    <property type="match status" value="1"/>
</dbReference>
<dbReference type="GO" id="GO:0005886">
    <property type="term" value="C:plasma membrane"/>
    <property type="evidence" value="ECO:0007669"/>
    <property type="project" value="UniProtKB-SubCell"/>
</dbReference>
<evidence type="ECO:0000313" key="13">
    <source>
        <dbReference type="Proteomes" id="UP000319449"/>
    </source>
</evidence>
<name>A0A562VIU1_9BACT</name>
<comment type="similarity">
    <text evidence="11">Belongs to the SEDS family. MrdB/RodA subfamily.</text>
</comment>
<dbReference type="PANTHER" id="PTHR30474">
    <property type="entry name" value="CELL CYCLE PROTEIN"/>
    <property type="match status" value="1"/>
</dbReference>
<dbReference type="GO" id="GO:0008360">
    <property type="term" value="P:regulation of cell shape"/>
    <property type="evidence" value="ECO:0007669"/>
    <property type="project" value="UniProtKB-KW"/>
</dbReference>
<evidence type="ECO:0000256" key="1">
    <source>
        <dbReference type="ARBA" id="ARBA00004141"/>
    </source>
</evidence>
<comment type="function">
    <text evidence="11">Peptidoglycan polymerase that is essential for cell wall elongation.</text>
</comment>
<evidence type="ECO:0000256" key="5">
    <source>
        <dbReference type="ARBA" id="ARBA00022692"/>
    </source>
</evidence>
<feature type="transmembrane region" description="Helical" evidence="11">
    <location>
        <begin position="305"/>
        <end position="332"/>
    </location>
</feature>
<keyword evidence="9 11" id="KW-0472">Membrane</keyword>
<dbReference type="GO" id="GO:0051301">
    <property type="term" value="P:cell division"/>
    <property type="evidence" value="ECO:0007669"/>
    <property type="project" value="InterPro"/>
</dbReference>
<protein>
    <recommendedName>
        <fullName evidence="11">Peptidoglycan glycosyltransferase RodA</fullName>
        <shortName evidence="11">PGT</shortName>
        <ecNumber evidence="11">2.4.99.28</ecNumber>
    </recommendedName>
    <alternativeName>
        <fullName evidence="11">Cell elongation protein RodA</fullName>
    </alternativeName>
    <alternativeName>
        <fullName evidence="11">Cell wall polymerase</fullName>
    </alternativeName>
    <alternativeName>
        <fullName evidence="11">Peptidoglycan polymerase</fullName>
        <shortName evidence="11">PG polymerase</shortName>
    </alternativeName>
</protein>
<keyword evidence="8 11" id="KW-1133">Transmembrane helix</keyword>
<feature type="transmembrane region" description="Helical" evidence="11">
    <location>
        <begin position="184"/>
        <end position="202"/>
    </location>
</feature>
<gene>
    <name evidence="11" type="primary">rodA</name>
    <name evidence="12" type="ORF">JN12_02858</name>
</gene>
<dbReference type="InterPro" id="IPR001182">
    <property type="entry name" value="FtsW/RodA"/>
</dbReference>
<dbReference type="GO" id="GO:0032153">
    <property type="term" value="C:cell division site"/>
    <property type="evidence" value="ECO:0007669"/>
    <property type="project" value="TreeGrafter"/>
</dbReference>
<dbReference type="OrthoDB" id="9768187at2"/>
<dbReference type="GO" id="GO:0071555">
    <property type="term" value="P:cell wall organization"/>
    <property type="evidence" value="ECO:0007669"/>
    <property type="project" value="UniProtKB-KW"/>
</dbReference>
<feature type="transmembrane region" description="Helical" evidence="11">
    <location>
        <begin position="134"/>
        <end position="154"/>
    </location>
</feature>
<evidence type="ECO:0000256" key="10">
    <source>
        <dbReference type="ARBA" id="ARBA00023316"/>
    </source>
</evidence>
<comment type="subcellular location">
    <subcellularLocation>
        <location evidence="11">Cell membrane</location>
        <topology evidence="11">Multi-pass membrane protein</topology>
    </subcellularLocation>
    <subcellularLocation>
        <location evidence="1">Membrane</location>
        <topology evidence="1">Multi-pass membrane protein</topology>
    </subcellularLocation>
</comment>
<dbReference type="InterPro" id="IPR011923">
    <property type="entry name" value="RodA/MrdB"/>
</dbReference>
<dbReference type="EC" id="2.4.99.28" evidence="11"/>
<evidence type="ECO:0000256" key="7">
    <source>
        <dbReference type="ARBA" id="ARBA00022984"/>
    </source>
</evidence>
<keyword evidence="2 11" id="KW-1003">Cell membrane</keyword>
<comment type="pathway">
    <text evidence="11">Cell wall biogenesis; peptidoglycan biosynthesis.</text>
</comment>
<dbReference type="Proteomes" id="UP000319449">
    <property type="component" value="Unassembled WGS sequence"/>
</dbReference>
<dbReference type="AlphaFoldDB" id="A0A562VIU1"/>
<sequence>MIDRRLVTNFDWKLLIMILLIAAVGAMNIYSASASYKVVGTPYAVKQIYWVAAGMILAVLSCSIDYHLLEDLSYWLYGGVLVLLVLVLAVGRTSMGATRWLNLGLFTLQPSEPMKIVIIVTFARYFARRPYPDGLSLSELAVPLLILGLPALLIMKQPDLGTAIIVLLVAGTIMLAVGVRWSTVAYLLLATVPVGYLGWQFYLREYQKNRILNFLNPERDPLRSGYHLIQSKIAVGSGGLAGKGFLHGTQSQLRFLPEQHTDFAFSVFSEEWGFIGCLVLLVLYFLLILWGLAIADRCNDRFGSLLAVGVTAMLCWHIVINIGMVIGLFPVVGVPLPFFSYGGTSMVTSMIGIGILLSIRMRRFMF</sequence>
<keyword evidence="6 11" id="KW-0133">Cell shape</keyword>
<feature type="transmembrane region" description="Helical" evidence="11">
    <location>
        <begin position="272"/>
        <end position="293"/>
    </location>
</feature>
<keyword evidence="5 11" id="KW-0812">Transmembrane</keyword>
<dbReference type="PANTHER" id="PTHR30474:SF1">
    <property type="entry name" value="PEPTIDOGLYCAN GLYCOSYLTRANSFERASE MRDB"/>
    <property type="match status" value="1"/>
</dbReference>
<evidence type="ECO:0000256" key="9">
    <source>
        <dbReference type="ARBA" id="ARBA00023136"/>
    </source>
</evidence>
<reference evidence="12 13" key="1">
    <citation type="submission" date="2019-07" db="EMBL/GenBank/DDBJ databases">
        <title>Genomic Encyclopedia of Archaeal and Bacterial Type Strains, Phase II (KMG-II): from individual species to whole genera.</title>
        <authorList>
            <person name="Goeker M."/>
        </authorList>
    </citation>
    <scope>NUCLEOTIDE SEQUENCE [LARGE SCALE GENOMIC DNA]</scope>
    <source>
        <strain evidence="12 13">ATCC BAA-1139</strain>
    </source>
</reference>
<feature type="transmembrane region" description="Helical" evidence="11">
    <location>
        <begin position="48"/>
        <end position="68"/>
    </location>
</feature>
<feature type="transmembrane region" description="Helical" evidence="11">
    <location>
        <begin position="160"/>
        <end position="177"/>
    </location>
</feature>
<evidence type="ECO:0000313" key="12">
    <source>
        <dbReference type="EMBL" id="TWJ17741.1"/>
    </source>
</evidence>
<feature type="transmembrane region" description="Helical" evidence="11">
    <location>
        <begin position="338"/>
        <end position="359"/>
    </location>
</feature>
<evidence type="ECO:0000256" key="3">
    <source>
        <dbReference type="ARBA" id="ARBA00022676"/>
    </source>
</evidence>
<dbReference type="RefSeq" id="WP_145023917.1">
    <property type="nucleotide sequence ID" value="NZ_VLLN01000019.1"/>
</dbReference>
<keyword evidence="7 11" id="KW-0573">Peptidoglycan synthesis</keyword>
<dbReference type="EMBL" id="VLLN01000019">
    <property type="protein sequence ID" value="TWJ17741.1"/>
    <property type="molecule type" value="Genomic_DNA"/>
</dbReference>
<dbReference type="GO" id="GO:0008955">
    <property type="term" value="F:peptidoglycan glycosyltransferase activity"/>
    <property type="evidence" value="ECO:0007669"/>
    <property type="project" value="UniProtKB-UniRule"/>
</dbReference>
<proteinExistence type="inferred from homology"/>
<evidence type="ECO:0000256" key="11">
    <source>
        <dbReference type="HAMAP-Rule" id="MF_02079"/>
    </source>
</evidence>
<dbReference type="GO" id="GO:0015648">
    <property type="term" value="F:lipid-linked peptidoglycan transporter activity"/>
    <property type="evidence" value="ECO:0007669"/>
    <property type="project" value="TreeGrafter"/>
</dbReference>